<dbReference type="EMBL" id="JBAMIC010004070">
    <property type="protein sequence ID" value="KAK7087140.1"/>
    <property type="molecule type" value="Genomic_DNA"/>
</dbReference>
<protein>
    <recommendedName>
        <fullName evidence="1">GIY-YIG domain-containing protein</fullName>
    </recommendedName>
</protein>
<dbReference type="InterPro" id="IPR000305">
    <property type="entry name" value="GIY-YIG_endonuc"/>
</dbReference>
<dbReference type="PANTHER" id="PTHR21301">
    <property type="entry name" value="REVERSE TRANSCRIPTASE"/>
    <property type="match status" value="1"/>
</dbReference>
<evidence type="ECO:0000313" key="2">
    <source>
        <dbReference type="EMBL" id="KAK7087140.1"/>
    </source>
</evidence>
<dbReference type="AlphaFoldDB" id="A0AAN9FXB0"/>
<evidence type="ECO:0000259" key="1">
    <source>
        <dbReference type="PROSITE" id="PS50164"/>
    </source>
</evidence>
<keyword evidence="3" id="KW-1185">Reference proteome</keyword>
<evidence type="ECO:0000313" key="3">
    <source>
        <dbReference type="Proteomes" id="UP001374579"/>
    </source>
</evidence>
<proteinExistence type="predicted"/>
<sequence length="387" mass="43386">MGTKMGPSYTCLFMGYLEHQVMQAYTAPVPEFYRRFIDDGLGVTCLSLEDLHSFIEFLQNFHPAIKIKITRFPVSRSCVNLLDISLSISDGVLSTSVFYKETTTQAYVHFDSSHPPATKRGIPFSEFLRLRRLCSNDGDFHTRCIEMASFFLGRGYPQSVIDDAFAKASKKTRESALEQSTPPVNDRPTVCITFHPHTVPICRIIRSNWHILAKSAKFADTFKKGPLFAYKRDRNLRDMLVHSSLRPGPSISGTVSCAKPNCKACPFLSAATHVQGPKGSFTVRRSFTCQNTNVIYALRCGACAMLYIGETYRTFETRLGEHLADIAHHRTDRPVAAHFCADGHSAANVQALCLWQGTGDDFERKRRESNLISRLGTLRPDGINIMP</sequence>
<dbReference type="Proteomes" id="UP001374579">
    <property type="component" value="Unassembled WGS sequence"/>
</dbReference>
<dbReference type="Pfam" id="PF26215">
    <property type="entry name" value="HTH_animal"/>
    <property type="match status" value="1"/>
</dbReference>
<dbReference type="CDD" id="cd10442">
    <property type="entry name" value="GIY-YIG_PLEs"/>
    <property type="match status" value="1"/>
</dbReference>
<dbReference type="InterPro" id="IPR058912">
    <property type="entry name" value="HTH_animal"/>
</dbReference>
<dbReference type="Pfam" id="PF01541">
    <property type="entry name" value="GIY-YIG"/>
    <property type="match status" value="1"/>
</dbReference>
<name>A0AAN9FXB0_9CAEN</name>
<dbReference type="PROSITE" id="PS50164">
    <property type="entry name" value="GIY_YIG"/>
    <property type="match status" value="1"/>
</dbReference>
<comment type="caution">
    <text evidence="2">The sequence shown here is derived from an EMBL/GenBank/DDBJ whole genome shotgun (WGS) entry which is preliminary data.</text>
</comment>
<feature type="domain" description="GIY-YIG" evidence="1">
    <location>
        <begin position="291"/>
        <end position="384"/>
    </location>
</feature>
<dbReference type="PANTHER" id="PTHR21301:SF10">
    <property type="entry name" value="REVERSE TRANSCRIPTASE DOMAIN-CONTAINING PROTEIN"/>
    <property type="match status" value="1"/>
</dbReference>
<reference evidence="2 3" key="1">
    <citation type="submission" date="2024-02" db="EMBL/GenBank/DDBJ databases">
        <title>Chromosome-scale genome assembly of the rough periwinkle Littorina saxatilis.</title>
        <authorList>
            <person name="De Jode A."/>
            <person name="Faria R."/>
            <person name="Formenti G."/>
            <person name="Sims Y."/>
            <person name="Smith T.P."/>
            <person name="Tracey A."/>
            <person name="Wood J.M.D."/>
            <person name="Zagrodzka Z.B."/>
            <person name="Johannesson K."/>
            <person name="Butlin R.K."/>
            <person name="Leder E.H."/>
        </authorList>
    </citation>
    <scope>NUCLEOTIDE SEQUENCE [LARGE SCALE GENOMIC DNA]</scope>
    <source>
        <strain evidence="2">Snail1</strain>
        <tissue evidence="2">Muscle</tissue>
    </source>
</reference>
<organism evidence="2 3">
    <name type="scientific">Littorina saxatilis</name>
    <dbReference type="NCBI Taxonomy" id="31220"/>
    <lineage>
        <taxon>Eukaryota</taxon>
        <taxon>Metazoa</taxon>
        <taxon>Spiralia</taxon>
        <taxon>Lophotrochozoa</taxon>
        <taxon>Mollusca</taxon>
        <taxon>Gastropoda</taxon>
        <taxon>Caenogastropoda</taxon>
        <taxon>Littorinimorpha</taxon>
        <taxon>Littorinoidea</taxon>
        <taxon>Littorinidae</taxon>
        <taxon>Littorina</taxon>
    </lineage>
</organism>
<gene>
    <name evidence="2" type="ORF">V1264_021228</name>
</gene>
<accession>A0AAN9FXB0</accession>